<comment type="similarity">
    <text evidence="6">Belongs to the aconitase/IPM isomerase family. LeuC type 2 subfamily.</text>
</comment>
<keyword evidence="2 6" id="KW-0479">Metal-binding</keyword>
<dbReference type="CDD" id="cd01583">
    <property type="entry name" value="IPMI"/>
    <property type="match status" value="1"/>
</dbReference>
<comment type="cofactor">
    <cofactor evidence="6">
        <name>[4Fe-4S] cluster</name>
        <dbReference type="ChEBI" id="CHEBI:49883"/>
    </cofactor>
    <text evidence="6">Binds 1 [4Fe-4S] cluster per subunit.</text>
</comment>
<feature type="binding site" evidence="6">
    <location>
        <position position="351"/>
    </location>
    <ligand>
        <name>[4Fe-4S] cluster</name>
        <dbReference type="ChEBI" id="CHEBI:49883"/>
    </ligand>
</feature>
<dbReference type="HAMAP" id="MF_01027">
    <property type="entry name" value="LeuC_type2"/>
    <property type="match status" value="1"/>
</dbReference>
<feature type="binding site" evidence="6">
    <location>
        <position position="291"/>
    </location>
    <ligand>
        <name>[4Fe-4S] cluster</name>
        <dbReference type="ChEBI" id="CHEBI:49883"/>
    </ligand>
</feature>
<keyword evidence="3 6" id="KW-0408">Iron</keyword>
<comment type="caution">
    <text evidence="9">The sequence shown here is derived from an EMBL/GenBank/DDBJ whole genome shotgun (WGS) entry which is preliminary data.</text>
</comment>
<dbReference type="PANTHER" id="PTHR43822">
    <property type="entry name" value="HOMOACONITASE, MITOCHONDRIAL-RELATED"/>
    <property type="match status" value="1"/>
</dbReference>
<evidence type="ECO:0000256" key="6">
    <source>
        <dbReference type="HAMAP-Rule" id="MF_01027"/>
    </source>
</evidence>
<feature type="compositionally biased region" description="Low complexity" evidence="7">
    <location>
        <begin position="424"/>
        <end position="437"/>
    </location>
</feature>
<dbReference type="PROSITE" id="PS00450">
    <property type="entry name" value="ACONITASE_1"/>
    <property type="match status" value="1"/>
</dbReference>
<dbReference type="NCBIfam" id="TIGR01343">
    <property type="entry name" value="hacA_fam"/>
    <property type="match status" value="1"/>
</dbReference>
<keyword evidence="5 6" id="KW-0456">Lyase</keyword>
<evidence type="ECO:0000256" key="3">
    <source>
        <dbReference type="ARBA" id="ARBA00023004"/>
    </source>
</evidence>
<protein>
    <recommendedName>
        <fullName evidence="6">3-isopropylmalate dehydratase large subunit</fullName>
        <ecNumber evidence="6">4.2.1.33</ecNumber>
    </recommendedName>
    <alternativeName>
        <fullName evidence="6">Alpha-IPM isomerase</fullName>
        <shortName evidence="6">IPMI</shortName>
    </alternativeName>
    <alternativeName>
        <fullName evidence="6">Isopropylmalate isomerase</fullName>
    </alternativeName>
</protein>
<keyword evidence="6" id="KW-0028">Amino-acid biosynthesis</keyword>
<evidence type="ECO:0000256" key="4">
    <source>
        <dbReference type="ARBA" id="ARBA00023014"/>
    </source>
</evidence>
<dbReference type="InterPro" id="IPR001030">
    <property type="entry name" value="Acoase/IPM_deHydtase_lsu_aba"/>
</dbReference>
<dbReference type="InterPro" id="IPR011826">
    <property type="entry name" value="HAcnase/IPMdehydase_lsu_prok"/>
</dbReference>
<name>A0A2M8QEM3_9CHLR</name>
<keyword evidence="4 6" id="KW-0411">Iron-sulfur</keyword>
<dbReference type="PRINTS" id="PR00415">
    <property type="entry name" value="ACONITASE"/>
</dbReference>
<evidence type="ECO:0000256" key="2">
    <source>
        <dbReference type="ARBA" id="ARBA00022723"/>
    </source>
</evidence>
<dbReference type="NCBIfam" id="NF001614">
    <property type="entry name" value="PRK00402.1"/>
    <property type="match status" value="1"/>
</dbReference>
<dbReference type="InterPro" id="IPR015931">
    <property type="entry name" value="Acnase/IPM_dHydase_lsu_aba_1/3"/>
</dbReference>
<feature type="binding site" evidence="6">
    <location>
        <position position="354"/>
    </location>
    <ligand>
        <name>[4Fe-4S] cluster</name>
        <dbReference type="ChEBI" id="CHEBI:49883"/>
    </ligand>
</feature>
<dbReference type="InterPro" id="IPR033941">
    <property type="entry name" value="IPMI_cat"/>
</dbReference>
<dbReference type="GO" id="GO:0009098">
    <property type="term" value="P:L-leucine biosynthetic process"/>
    <property type="evidence" value="ECO:0007669"/>
    <property type="project" value="UniProtKB-UniRule"/>
</dbReference>
<evidence type="ECO:0000259" key="8">
    <source>
        <dbReference type="Pfam" id="PF00330"/>
    </source>
</evidence>
<dbReference type="GO" id="GO:0003861">
    <property type="term" value="F:3-isopropylmalate dehydratase activity"/>
    <property type="evidence" value="ECO:0007669"/>
    <property type="project" value="UniProtKB-UniRule"/>
</dbReference>
<dbReference type="NCBIfam" id="TIGR02086">
    <property type="entry name" value="IPMI_arch"/>
    <property type="match status" value="1"/>
</dbReference>
<dbReference type="Pfam" id="PF00330">
    <property type="entry name" value="Aconitase"/>
    <property type="match status" value="1"/>
</dbReference>
<keyword evidence="1 6" id="KW-0004">4Fe-4S</keyword>
<dbReference type="EC" id="4.2.1.33" evidence="6"/>
<dbReference type="GO" id="GO:0046872">
    <property type="term" value="F:metal ion binding"/>
    <property type="evidence" value="ECO:0007669"/>
    <property type="project" value="UniProtKB-KW"/>
</dbReference>
<evidence type="ECO:0000256" key="5">
    <source>
        <dbReference type="ARBA" id="ARBA00023239"/>
    </source>
</evidence>
<dbReference type="InterPro" id="IPR036008">
    <property type="entry name" value="Aconitase_4Fe-4S_dom"/>
</dbReference>
<organism evidence="9 10">
    <name type="scientific">Candidatus Thermofonsia Clade 3 bacterium</name>
    <dbReference type="NCBI Taxonomy" id="2364212"/>
    <lineage>
        <taxon>Bacteria</taxon>
        <taxon>Bacillati</taxon>
        <taxon>Chloroflexota</taxon>
        <taxon>Candidatus Thermofontia</taxon>
        <taxon>Candidatus Thermofonsia Clade 3</taxon>
    </lineage>
</organism>
<feature type="domain" description="Aconitase/3-isopropylmalate dehydratase large subunit alpha/beta/alpha" evidence="8">
    <location>
        <begin position="8"/>
        <end position="402"/>
    </location>
</feature>
<dbReference type="InterPro" id="IPR050067">
    <property type="entry name" value="IPM_dehydratase_rel_enz"/>
</dbReference>
<sequence>MTQQTIAEKILSRAARKRVRAGEIAIVHVDGAMATDATAPLAIQAFHEMGGRRVWDARRVAFVLDHAAPAPNERIANLHAMMRQFARDQGCHFYDVGEGICHQLMVERGHVRPGDLFLGADSHTPTCGALNAFGAGVGSTDLAGILLTGKTWLRVPHSIRIELVGAWPLGVTAKDLALFLVGRVGLEGAHYHCVEFTGEAIEPLRLSQRMTLANMTSEMGAKAGIVAPAGLRLPYDFAPVNADPGAAYARALRFDVSRLTPHVALPHSPDNVVPIARAKGVKINAGFIGSCTNARLDDLQQAAAVLRGRKLAPGVRLLIAPASRAVFNAALRDGTIAALSEAGATFIGAGCGPCVGTHEGVPGNGEVVISSTNRNFQGRMGNPRAQIYLASPAVVAASVLAGEICEPADVVPDASNSLPRMSETPAAPAPTDAIPTL</sequence>
<evidence type="ECO:0000256" key="1">
    <source>
        <dbReference type="ARBA" id="ARBA00022485"/>
    </source>
</evidence>
<keyword evidence="6" id="KW-0100">Branched-chain amino acid biosynthesis</keyword>
<dbReference type="InterPro" id="IPR018136">
    <property type="entry name" value="Aconitase_4Fe-4S_BS"/>
</dbReference>
<comment type="function">
    <text evidence="6">Catalyzes the isomerization between 2-isopropylmalate and 3-isopropylmalate, via the formation of 2-isopropylmaleate.</text>
</comment>
<dbReference type="UniPathway" id="UPA00048">
    <property type="reaction ID" value="UER00071"/>
</dbReference>
<dbReference type="AlphaFoldDB" id="A0A2M8QEM3"/>
<proteinExistence type="inferred from homology"/>
<accession>A0A2M8QEM3</accession>
<gene>
    <name evidence="6" type="primary">leuC</name>
    <name evidence="9" type="ORF">CUN48_04770</name>
</gene>
<evidence type="ECO:0000256" key="7">
    <source>
        <dbReference type="SAM" id="MobiDB-lite"/>
    </source>
</evidence>
<dbReference type="Gene3D" id="3.30.499.10">
    <property type="entry name" value="Aconitase, domain 3"/>
    <property type="match status" value="2"/>
</dbReference>
<reference evidence="9 10" key="1">
    <citation type="submission" date="2017-11" db="EMBL/GenBank/DDBJ databases">
        <title>Evolution of Phototrophy in the Chloroflexi Phylum Driven by Horizontal Gene Transfer.</title>
        <authorList>
            <person name="Ward L.M."/>
            <person name="Hemp J."/>
            <person name="Shih P.M."/>
            <person name="Mcglynn S.E."/>
            <person name="Fischer W."/>
        </authorList>
    </citation>
    <scope>NUCLEOTIDE SEQUENCE [LARGE SCALE GENOMIC DNA]</scope>
    <source>
        <strain evidence="9">JP3_7</strain>
    </source>
</reference>
<dbReference type="Proteomes" id="UP000230790">
    <property type="component" value="Unassembled WGS sequence"/>
</dbReference>
<comment type="subunit">
    <text evidence="6">Heterodimer of LeuC and LeuD.</text>
</comment>
<dbReference type="SUPFAM" id="SSF53732">
    <property type="entry name" value="Aconitase iron-sulfur domain"/>
    <property type="match status" value="1"/>
</dbReference>
<comment type="catalytic activity">
    <reaction evidence="6">
        <text>(2R,3S)-3-isopropylmalate = (2S)-2-isopropylmalate</text>
        <dbReference type="Rhea" id="RHEA:32287"/>
        <dbReference type="ChEBI" id="CHEBI:1178"/>
        <dbReference type="ChEBI" id="CHEBI:35121"/>
        <dbReference type="EC" id="4.2.1.33"/>
    </reaction>
</comment>
<comment type="pathway">
    <text evidence="6">Amino-acid biosynthesis; L-leucine biosynthesis; L-leucine from 3-methyl-2-oxobutanoate: step 2/4.</text>
</comment>
<dbReference type="PANTHER" id="PTHR43822:SF21">
    <property type="entry name" value="3-ISOPROPYLMALATE DEHYDRATASE LARGE SUBUNIT 1"/>
    <property type="match status" value="1"/>
</dbReference>
<feature type="region of interest" description="Disordered" evidence="7">
    <location>
        <begin position="415"/>
        <end position="437"/>
    </location>
</feature>
<keyword evidence="6" id="KW-0432">Leucine biosynthesis</keyword>
<dbReference type="EMBL" id="PGTN01000021">
    <property type="protein sequence ID" value="PJF48202.1"/>
    <property type="molecule type" value="Genomic_DNA"/>
</dbReference>
<dbReference type="GO" id="GO:0051539">
    <property type="term" value="F:4 iron, 4 sulfur cluster binding"/>
    <property type="evidence" value="ECO:0007669"/>
    <property type="project" value="UniProtKB-KW"/>
</dbReference>
<dbReference type="InterPro" id="IPR006251">
    <property type="entry name" value="Homoacnase/IPMdehydase_lsu"/>
</dbReference>
<evidence type="ECO:0000313" key="10">
    <source>
        <dbReference type="Proteomes" id="UP000230790"/>
    </source>
</evidence>
<evidence type="ECO:0000313" key="9">
    <source>
        <dbReference type="EMBL" id="PJF48202.1"/>
    </source>
</evidence>